<proteinExistence type="predicted"/>
<comment type="caution">
    <text evidence="1">The sequence shown here is derived from an EMBL/GenBank/DDBJ whole genome shotgun (WGS) entry which is preliminary data.</text>
</comment>
<sequence>MDSLSLAPVRNSNGEIYRSCRHNTSQSTWPLYLKTCERFWKKPFGPNIELREIITRRGEEINEIKEFLKDNLETTNEQIDLLLERQRLEQEQDEKAQTMNAIHDFVHCVERMVCRRLNVAYSNLNCALKSNAINWIDVRTLLDLEDEYSSNGLLATINQIRTERLGCGHALPMTARKLVLSKDFVLSAKEVFLLSDHQVDLLGKLLDWAVQDLPESATLVDLKRAAE</sequence>
<keyword evidence="2" id="KW-1185">Reference proteome</keyword>
<reference evidence="2" key="1">
    <citation type="submission" date="2014-03" db="EMBL/GenBank/DDBJ databases">
        <title>The Genome Sequence of Puccinia striiformis f. sp. tritici PST-78.</title>
        <authorList>
            <consortium name="The Broad Institute Genome Sequencing Platform"/>
            <person name="Cuomo C."/>
            <person name="Hulbert S."/>
            <person name="Chen X."/>
            <person name="Walker B."/>
            <person name="Young S.K."/>
            <person name="Zeng Q."/>
            <person name="Gargeya S."/>
            <person name="Fitzgerald M."/>
            <person name="Haas B."/>
            <person name="Abouelleil A."/>
            <person name="Alvarado L."/>
            <person name="Arachchi H.M."/>
            <person name="Berlin A.M."/>
            <person name="Chapman S.B."/>
            <person name="Goldberg J."/>
            <person name="Griggs A."/>
            <person name="Gujja S."/>
            <person name="Hansen M."/>
            <person name="Howarth C."/>
            <person name="Imamovic A."/>
            <person name="Larimer J."/>
            <person name="McCowan C."/>
            <person name="Montmayeur A."/>
            <person name="Murphy C."/>
            <person name="Neiman D."/>
            <person name="Pearson M."/>
            <person name="Priest M."/>
            <person name="Roberts A."/>
            <person name="Saif S."/>
            <person name="Shea T."/>
            <person name="Sisk P."/>
            <person name="Sykes S."/>
            <person name="Wortman J."/>
            <person name="Nusbaum C."/>
            <person name="Birren B."/>
        </authorList>
    </citation>
    <scope>NUCLEOTIDE SEQUENCE [LARGE SCALE GENOMIC DNA]</scope>
    <source>
        <strain evidence="2">race PST-78</strain>
    </source>
</reference>
<accession>A0A0L0W587</accession>
<dbReference type="Proteomes" id="UP000054564">
    <property type="component" value="Unassembled WGS sequence"/>
</dbReference>
<protein>
    <submittedName>
        <fullName evidence="1">Uncharacterized protein</fullName>
    </submittedName>
</protein>
<evidence type="ECO:0000313" key="1">
    <source>
        <dbReference type="EMBL" id="KNF06698.1"/>
    </source>
</evidence>
<evidence type="ECO:0000313" key="2">
    <source>
        <dbReference type="Proteomes" id="UP000054564"/>
    </source>
</evidence>
<dbReference type="EMBL" id="AJIL01000002">
    <property type="protein sequence ID" value="KNF06698.1"/>
    <property type="molecule type" value="Genomic_DNA"/>
</dbReference>
<name>A0A0L0W587_9BASI</name>
<gene>
    <name evidence="1" type="ORF">PSTG_00014</name>
</gene>
<organism evidence="1 2">
    <name type="scientific">Puccinia striiformis f. sp. tritici PST-78</name>
    <dbReference type="NCBI Taxonomy" id="1165861"/>
    <lineage>
        <taxon>Eukaryota</taxon>
        <taxon>Fungi</taxon>
        <taxon>Dikarya</taxon>
        <taxon>Basidiomycota</taxon>
        <taxon>Pucciniomycotina</taxon>
        <taxon>Pucciniomycetes</taxon>
        <taxon>Pucciniales</taxon>
        <taxon>Pucciniaceae</taxon>
        <taxon>Puccinia</taxon>
    </lineage>
</organism>
<dbReference type="AlphaFoldDB" id="A0A0L0W587"/>